<name>G0VL02_NAUCA</name>
<keyword evidence="10" id="KW-1185">Reference proteome</keyword>
<dbReference type="HOGENOM" id="CLU_022297_3_1_1"/>
<dbReference type="InterPro" id="IPR001179">
    <property type="entry name" value="PPIase_FKBP_dom"/>
</dbReference>
<dbReference type="OrthoDB" id="77911at2759"/>
<evidence type="ECO:0000256" key="5">
    <source>
        <dbReference type="PIRNR" id="PIRNR001473"/>
    </source>
</evidence>
<dbReference type="PROSITE" id="PS50059">
    <property type="entry name" value="FKBP_PPIASE"/>
    <property type="match status" value="1"/>
</dbReference>
<dbReference type="GO" id="GO:0005527">
    <property type="term" value="F:macrolide binding"/>
    <property type="evidence" value="ECO:0007669"/>
    <property type="project" value="EnsemblFungi"/>
</dbReference>
<dbReference type="KEGG" id="ncs:NCAS_0J02120"/>
<dbReference type="PANTHER" id="PTHR43811">
    <property type="entry name" value="FKBP-TYPE PEPTIDYL-PROLYL CIS-TRANS ISOMERASE FKPA"/>
    <property type="match status" value="1"/>
</dbReference>
<evidence type="ECO:0000259" key="8">
    <source>
        <dbReference type="PROSITE" id="PS50059"/>
    </source>
</evidence>
<sequence>MSDMLPLATYNLNVEPYEPTPAIGLDLPVTIRITMAAIDPESLDDEKKPSTLRMIKRNPEFGEHDEGEDEEEDEDDDEHHHHHHHHDDHDHDHHHHHHHDHDDEEEEEQEKSHKKGKKKAHSKKDEESSSDEDLDDESDEESDDDEFEECILLTLSPETQFQQALDITIAPEEDVQFVVTGSYSVSLTGNYVKHPFDTPVEDEGEEASDEEEYDSEEELTPEEEELIQQIKDDEAAEEEEEEEEIEEIEDELDDDQLDADLEGLVNASDVDSHLEKLISKDEKKGQNKKRKQEEEVVEKTKKSKKTKKEEPSKEEKKVKKVEFKKNLEEGPTKKKQEPKIKTLEGGIVIEDRVVGQGPGVKRGARVGMRYIGKLKNGKVFDKNTSGKPFVFKLGRGEVIKGWDIGVAGMAVGGERRIVIPAPYAYGKQKLPGIPANSELTFDVKLVSMK</sequence>
<feature type="domain" description="PPIase FKBP-type" evidence="8">
    <location>
        <begin position="363"/>
        <end position="449"/>
    </location>
</feature>
<evidence type="ECO:0000313" key="9">
    <source>
        <dbReference type="EMBL" id="CCC72191.1"/>
    </source>
</evidence>
<keyword evidence="4 5" id="KW-0413">Isomerase</keyword>
<dbReference type="PANTHER" id="PTHR43811:SF19">
    <property type="entry name" value="39 KDA FK506-BINDING NUCLEAR PROTEIN"/>
    <property type="match status" value="1"/>
</dbReference>
<dbReference type="EC" id="5.2.1.8" evidence="5"/>
<dbReference type="Proteomes" id="UP000001640">
    <property type="component" value="Chromosome 10"/>
</dbReference>
<feature type="compositionally biased region" description="Basic residues" evidence="7">
    <location>
        <begin position="80"/>
        <end position="99"/>
    </location>
</feature>
<dbReference type="InterPro" id="IPR046357">
    <property type="entry name" value="PPIase_dom_sf"/>
</dbReference>
<accession>G0VL02</accession>
<reference key="2">
    <citation type="submission" date="2011-08" db="EMBL/GenBank/DDBJ databases">
        <title>Genome sequence of Naumovozyma castellii.</title>
        <authorList>
            <person name="Gordon J.L."/>
            <person name="Armisen D."/>
            <person name="Proux-Wera E."/>
            <person name="OhEigeartaigh S.S."/>
            <person name="Byrne K.P."/>
            <person name="Wolfe K.H."/>
        </authorList>
    </citation>
    <scope>NUCLEOTIDE SEQUENCE</scope>
    <source>
        <strain>Type strain:CBS 4309</strain>
    </source>
</reference>
<comment type="similarity">
    <text evidence="2">Belongs to the FKBP-type PPIase family. FKBP3/4 subfamily.</text>
</comment>
<dbReference type="STRING" id="1064592.G0VL02"/>
<feature type="compositionally biased region" description="Acidic residues" evidence="7">
    <location>
        <begin position="65"/>
        <end position="77"/>
    </location>
</feature>
<dbReference type="GO" id="GO:0003755">
    <property type="term" value="F:peptidyl-prolyl cis-trans isomerase activity"/>
    <property type="evidence" value="ECO:0007669"/>
    <property type="project" value="UniProtKB-KW"/>
</dbReference>
<evidence type="ECO:0000256" key="7">
    <source>
        <dbReference type="SAM" id="MobiDB-lite"/>
    </source>
</evidence>
<feature type="region of interest" description="Disordered" evidence="7">
    <location>
        <begin position="42"/>
        <end position="150"/>
    </location>
</feature>
<dbReference type="GO" id="GO:0043007">
    <property type="term" value="P:maintenance of rDNA"/>
    <property type="evidence" value="ECO:0007669"/>
    <property type="project" value="EnsemblFungi"/>
</dbReference>
<evidence type="ECO:0000313" key="10">
    <source>
        <dbReference type="Proteomes" id="UP000001640"/>
    </source>
</evidence>
<protein>
    <recommendedName>
        <fullName evidence="5">FK506-binding protein</fullName>
        <ecNumber evidence="5">5.2.1.8</ecNumber>
    </recommendedName>
</protein>
<reference evidence="9 10" key="1">
    <citation type="journal article" date="2011" name="Proc. Natl. Acad. Sci. U.S.A.">
        <title>Evolutionary erosion of yeast sex chromosomes by mating-type switching accidents.</title>
        <authorList>
            <person name="Gordon J.L."/>
            <person name="Armisen D."/>
            <person name="Proux-Wera E."/>
            <person name="Oheigeartaigh S.S."/>
            <person name="Byrne K.P."/>
            <person name="Wolfe K.H."/>
        </authorList>
    </citation>
    <scope>NUCLEOTIDE SEQUENCE [LARGE SCALE GENOMIC DNA]</scope>
    <source>
        <strain evidence="10">ATCC 76901 / BCRC 22586 / CBS 4309 / NBRC 1992 / NRRL Y-12630</strain>
    </source>
</reference>
<evidence type="ECO:0000256" key="1">
    <source>
        <dbReference type="ARBA" id="ARBA00000971"/>
    </source>
</evidence>
<evidence type="ECO:0000256" key="2">
    <source>
        <dbReference type="ARBA" id="ARBA00007838"/>
    </source>
</evidence>
<dbReference type="AlphaFoldDB" id="G0VL02"/>
<dbReference type="RefSeq" id="XP_003678528.1">
    <property type="nucleotide sequence ID" value="XM_003678480.1"/>
</dbReference>
<feature type="compositionally biased region" description="Basic residues" evidence="7">
    <location>
        <begin position="112"/>
        <end position="122"/>
    </location>
</feature>
<feature type="compositionally biased region" description="Acidic residues" evidence="7">
    <location>
        <begin position="128"/>
        <end position="149"/>
    </location>
</feature>
<organism evidence="9 10">
    <name type="scientific">Naumovozyma castellii</name>
    <name type="common">Yeast</name>
    <name type="synonym">Saccharomyces castellii</name>
    <dbReference type="NCBI Taxonomy" id="27288"/>
    <lineage>
        <taxon>Eukaryota</taxon>
        <taxon>Fungi</taxon>
        <taxon>Dikarya</taxon>
        <taxon>Ascomycota</taxon>
        <taxon>Saccharomycotina</taxon>
        <taxon>Saccharomycetes</taxon>
        <taxon>Saccharomycetales</taxon>
        <taxon>Saccharomycetaceae</taxon>
        <taxon>Naumovozyma</taxon>
    </lineage>
</organism>
<dbReference type="GeneID" id="96905887"/>
<gene>
    <name evidence="9" type="primary">NCAS0J02120</name>
    <name evidence="9" type="ordered locus">NCAS_0J02120</name>
</gene>
<feature type="compositionally biased region" description="Basic and acidic residues" evidence="7">
    <location>
        <begin position="270"/>
        <end position="300"/>
    </location>
</feature>
<dbReference type="EMBL" id="HE576761">
    <property type="protein sequence ID" value="CCC72191.1"/>
    <property type="molecule type" value="Genomic_DNA"/>
</dbReference>
<feature type="region of interest" description="Disordered" evidence="7">
    <location>
        <begin position="188"/>
        <end position="318"/>
    </location>
</feature>
<dbReference type="Gene3D" id="2.60.120.340">
    <property type="entry name" value="Nucleoplasmin core domain"/>
    <property type="match status" value="1"/>
</dbReference>
<dbReference type="PIRSF" id="PIRSF001473">
    <property type="entry name" value="FK506-bp_FPR3"/>
    <property type="match status" value="1"/>
</dbReference>
<comment type="catalytic activity">
    <reaction evidence="1 5 6">
        <text>[protein]-peptidylproline (omega=180) = [protein]-peptidylproline (omega=0)</text>
        <dbReference type="Rhea" id="RHEA:16237"/>
        <dbReference type="Rhea" id="RHEA-COMP:10747"/>
        <dbReference type="Rhea" id="RHEA-COMP:10748"/>
        <dbReference type="ChEBI" id="CHEBI:83833"/>
        <dbReference type="ChEBI" id="CHEBI:83834"/>
        <dbReference type="EC" id="5.2.1.8"/>
    </reaction>
</comment>
<dbReference type="Pfam" id="PF00254">
    <property type="entry name" value="FKBP_C"/>
    <property type="match status" value="1"/>
</dbReference>
<dbReference type="GO" id="GO:0006334">
    <property type="term" value="P:nucleosome assembly"/>
    <property type="evidence" value="ECO:0007669"/>
    <property type="project" value="EnsemblFungi"/>
</dbReference>
<dbReference type="Pfam" id="PF17800">
    <property type="entry name" value="NPL"/>
    <property type="match status" value="1"/>
</dbReference>
<dbReference type="eggNOG" id="KOG0552">
    <property type="taxonomic scope" value="Eukaryota"/>
</dbReference>
<feature type="compositionally biased region" description="Basic and acidic residues" evidence="7">
    <location>
        <begin position="307"/>
        <end position="318"/>
    </location>
</feature>
<evidence type="ECO:0000256" key="3">
    <source>
        <dbReference type="ARBA" id="ARBA00023110"/>
    </source>
</evidence>
<dbReference type="GO" id="GO:0000785">
    <property type="term" value="C:chromatin"/>
    <property type="evidence" value="ECO:0007669"/>
    <property type="project" value="EnsemblFungi"/>
</dbReference>
<evidence type="ECO:0000256" key="6">
    <source>
        <dbReference type="PROSITE-ProRule" id="PRU00277"/>
    </source>
</evidence>
<dbReference type="InParanoid" id="G0VL02"/>
<dbReference type="InterPro" id="IPR023566">
    <property type="entry name" value="PPIase_Fpr3/Fpr4-like"/>
</dbReference>
<dbReference type="SUPFAM" id="SSF54534">
    <property type="entry name" value="FKBP-like"/>
    <property type="match status" value="1"/>
</dbReference>
<dbReference type="Gene3D" id="3.10.50.40">
    <property type="match status" value="1"/>
</dbReference>
<feature type="compositionally biased region" description="Acidic residues" evidence="7">
    <location>
        <begin position="234"/>
        <end position="261"/>
    </location>
</feature>
<dbReference type="InterPro" id="IPR041232">
    <property type="entry name" value="NPL"/>
</dbReference>
<dbReference type="GO" id="GO:0040029">
    <property type="term" value="P:epigenetic regulation of gene expression"/>
    <property type="evidence" value="ECO:0007669"/>
    <property type="project" value="EnsemblFungi"/>
</dbReference>
<proteinExistence type="inferred from homology"/>
<dbReference type="GO" id="GO:0005730">
    <property type="term" value="C:nucleolus"/>
    <property type="evidence" value="ECO:0007669"/>
    <property type="project" value="TreeGrafter"/>
</dbReference>
<dbReference type="OMA" id="KVEMRYI"/>
<feature type="compositionally biased region" description="Acidic residues" evidence="7">
    <location>
        <begin position="199"/>
        <end position="226"/>
    </location>
</feature>
<keyword evidence="3 5" id="KW-0697">Rotamase</keyword>
<evidence type="ECO:0000256" key="4">
    <source>
        <dbReference type="ARBA" id="ARBA00023235"/>
    </source>
</evidence>